<name>A0A1H0E979_9FIRM</name>
<dbReference type="AlphaFoldDB" id="A0A1H0E979"/>
<evidence type="ECO:0000313" key="3">
    <source>
        <dbReference type="Proteomes" id="UP000199182"/>
    </source>
</evidence>
<dbReference type="Proteomes" id="UP000199182">
    <property type="component" value="Unassembled WGS sequence"/>
</dbReference>
<evidence type="ECO:0000256" key="1">
    <source>
        <dbReference type="ARBA" id="ARBA00009981"/>
    </source>
</evidence>
<reference evidence="2 3" key="1">
    <citation type="submission" date="2016-10" db="EMBL/GenBank/DDBJ databases">
        <authorList>
            <person name="de Groot N.N."/>
        </authorList>
    </citation>
    <scope>NUCLEOTIDE SEQUENCE [LARGE SCALE GENOMIC DNA]</scope>
    <source>
        <strain evidence="2 3">CGMCC 1.5012</strain>
    </source>
</reference>
<dbReference type="RefSeq" id="WP_162840412.1">
    <property type="nucleotide sequence ID" value="NZ_FNID01000032.1"/>
</dbReference>
<organism evidence="2 3">
    <name type="scientific">Acetanaerobacterium elongatum</name>
    <dbReference type="NCBI Taxonomy" id="258515"/>
    <lineage>
        <taxon>Bacteria</taxon>
        <taxon>Bacillati</taxon>
        <taxon>Bacillota</taxon>
        <taxon>Clostridia</taxon>
        <taxon>Eubacteriales</taxon>
        <taxon>Oscillospiraceae</taxon>
        <taxon>Acetanaerobacterium</taxon>
    </lineage>
</organism>
<dbReference type="SUPFAM" id="SSF143120">
    <property type="entry name" value="YefM-like"/>
    <property type="match status" value="1"/>
</dbReference>
<dbReference type="InterPro" id="IPR036165">
    <property type="entry name" value="YefM-like_sf"/>
</dbReference>
<protein>
    <submittedName>
        <fullName evidence="2">Antitoxin Phd_YefM, type II toxin-antitoxin system</fullName>
    </submittedName>
</protein>
<dbReference type="EMBL" id="FNID01000032">
    <property type="protein sequence ID" value="SDN78960.1"/>
    <property type="molecule type" value="Genomic_DNA"/>
</dbReference>
<comment type="similarity">
    <text evidence="1">Belongs to the phD/YefM antitoxin family.</text>
</comment>
<proteinExistence type="inferred from homology"/>
<gene>
    <name evidence="2" type="ORF">SAMN05192585_13224</name>
</gene>
<accession>A0A1H0E979</accession>
<keyword evidence="3" id="KW-1185">Reference proteome</keyword>
<evidence type="ECO:0000313" key="2">
    <source>
        <dbReference type="EMBL" id="SDN78960.1"/>
    </source>
</evidence>
<sequence length="111" mass="12637">MMDNMASVKNVMNTIVPITRFNRGEASKIFDEVSENGFKIVLKNNTPACVLVEPQRYEAMIEALEDYALFFEAEKRMKTAQSNDFISSEKVMADLNIHESDLDTVEVEIEP</sequence>
<dbReference type="STRING" id="258515.SAMN05192585_13224"/>